<comment type="caution">
    <text evidence="3">The sequence shown here is derived from an EMBL/GenBank/DDBJ whole genome shotgun (WGS) entry which is preliminary data.</text>
</comment>
<keyword evidence="1" id="KW-0812">Transmembrane</keyword>
<dbReference type="AlphaFoldDB" id="A0A4V1Y017"/>
<evidence type="ECO:0000256" key="2">
    <source>
        <dbReference type="SAM" id="SignalP"/>
    </source>
</evidence>
<evidence type="ECO:0008006" key="5">
    <source>
        <dbReference type="Google" id="ProtNLM"/>
    </source>
</evidence>
<reference evidence="3 4" key="1">
    <citation type="submission" date="2019-01" db="EMBL/GenBank/DDBJ databases">
        <title>Nocardioides guangzhouensis sp. nov., an actinobacterium isolated from soil.</title>
        <authorList>
            <person name="Fu Y."/>
            <person name="Cai Y."/>
            <person name="Lin Z."/>
            <person name="Chen P."/>
        </authorList>
    </citation>
    <scope>NUCLEOTIDE SEQUENCE [LARGE SCALE GENOMIC DNA]</scope>
    <source>
        <strain evidence="3 4">130</strain>
    </source>
</reference>
<feature type="chain" id="PRO_5021027943" description="Tissue inhibitor of metalloproteinase" evidence="2">
    <location>
        <begin position="25"/>
        <end position="193"/>
    </location>
</feature>
<evidence type="ECO:0000313" key="3">
    <source>
        <dbReference type="EMBL" id="RYP88689.1"/>
    </source>
</evidence>
<organism evidence="3 4">
    <name type="scientific">Nocardioides guangzhouensis</name>
    <dbReference type="NCBI Taxonomy" id="2497878"/>
    <lineage>
        <taxon>Bacteria</taxon>
        <taxon>Bacillati</taxon>
        <taxon>Actinomycetota</taxon>
        <taxon>Actinomycetes</taxon>
        <taxon>Propionibacteriales</taxon>
        <taxon>Nocardioidaceae</taxon>
        <taxon>Nocardioides</taxon>
    </lineage>
</organism>
<dbReference type="InterPro" id="IPR008993">
    <property type="entry name" value="TIMP-like_OB-fold"/>
</dbReference>
<sequence length="193" mass="20392">MRRLMVLVLVVLGCVLVTEAPASACDRDVLPLSKALPRASYVFSGTVQRESGAGDPATFDVAVDRVYRGRVPERVSVETPATGADCGVRGLKQGKDYLFVARNGSDDVVRALSWEGTRPLTAAVTRSVVGELGRGARPVTREDPAQAPVEMTMVDTGEPAPFSTLVLPGVALIVLGLVTLVLARVLGRRPARG</sequence>
<protein>
    <recommendedName>
        <fullName evidence="5">Tissue inhibitor of metalloproteinase</fullName>
    </recommendedName>
</protein>
<keyword evidence="2" id="KW-0732">Signal</keyword>
<proteinExistence type="predicted"/>
<gene>
    <name evidence="3" type="ORF">EKO23_02050</name>
</gene>
<dbReference type="Proteomes" id="UP000295198">
    <property type="component" value="Unassembled WGS sequence"/>
</dbReference>
<keyword evidence="1" id="KW-1133">Transmembrane helix</keyword>
<accession>A0A4V1Y017</accession>
<evidence type="ECO:0000256" key="1">
    <source>
        <dbReference type="SAM" id="Phobius"/>
    </source>
</evidence>
<dbReference type="RefSeq" id="WP_134713565.1">
    <property type="nucleotide sequence ID" value="NZ_SDKM01000002.1"/>
</dbReference>
<evidence type="ECO:0000313" key="4">
    <source>
        <dbReference type="Proteomes" id="UP000295198"/>
    </source>
</evidence>
<feature type="transmembrane region" description="Helical" evidence="1">
    <location>
        <begin position="165"/>
        <end position="187"/>
    </location>
</feature>
<keyword evidence="4" id="KW-1185">Reference proteome</keyword>
<feature type="signal peptide" evidence="2">
    <location>
        <begin position="1"/>
        <end position="24"/>
    </location>
</feature>
<dbReference type="EMBL" id="SDKM01000002">
    <property type="protein sequence ID" value="RYP88689.1"/>
    <property type="molecule type" value="Genomic_DNA"/>
</dbReference>
<keyword evidence="1" id="KW-0472">Membrane</keyword>
<dbReference type="SUPFAM" id="SSF50242">
    <property type="entry name" value="TIMP-like"/>
    <property type="match status" value="1"/>
</dbReference>
<dbReference type="Gene3D" id="2.40.50.120">
    <property type="match status" value="1"/>
</dbReference>
<name>A0A4V1Y017_9ACTN</name>